<protein>
    <recommendedName>
        <fullName evidence="8">Zinc transporter ZIP3</fullName>
    </recommendedName>
</protein>
<evidence type="ECO:0000313" key="7">
    <source>
        <dbReference type="Proteomes" id="UP000024404"/>
    </source>
</evidence>
<dbReference type="PANTHER" id="PTHR11040:SF140">
    <property type="entry name" value="ZRT (ZRT), IRT- (IRT-) LIKE PROTEIN TRANSPORTER"/>
    <property type="match status" value="1"/>
</dbReference>
<dbReference type="OMA" id="CVNASKT"/>
<proteinExistence type="predicted"/>
<keyword evidence="7" id="KW-1185">Reference proteome</keyword>
<dbReference type="Proteomes" id="UP000024404">
    <property type="component" value="Unassembled WGS sequence"/>
</dbReference>
<evidence type="ECO:0000256" key="3">
    <source>
        <dbReference type="ARBA" id="ARBA00022989"/>
    </source>
</evidence>
<dbReference type="EMBL" id="CMVM020000344">
    <property type="status" value="NOT_ANNOTATED_CDS"/>
    <property type="molecule type" value="Genomic_DNA"/>
</dbReference>
<dbReference type="GO" id="GO:0005886">
    <property type="term" value="C:plasma membrane"/>
    <property type="evidence" value="ECO:0007669"/>
    <property type="project" value="TreeGrafter"/>
</dbReference>
<reference evidence="6" key="2">
    <citation type="submission" date="2022-06" db="UniProtKB">
        <authorList>
            <consortium name="EnsemblMetazoa"/>
        </authorList>
    </citation>
    <scope>IDENTIFICATION</scope>
</reference>
<reference evidence="7" key="1">
    <citation type="submission" date="2013-10" db="EMBL/GenBank/DDBJ databases">
        <title>Genome sequencing of Onchocerca volvulus.</title>
        <authorList>
            <person name="Cotton J."/>
            <person name="Tsai J."/>
            <person name="Stanley E."/>
            <person name="Tracey A."/>
            <person name="Holroyd N."/>
            <person name="Lustigman S."/>
            <person name="Berriman M."/>
        </authorList>
    </citation>
    <scope>NUCLEOTIDE SEQUENCE</scope>
</reference>
<keyword evidence="3 5" id="KW-1133">Transmembrane helix</keyword>
<feature type="transmembrane region" description="Helical" evidence="5">
    <location>
        <begin position="235"/>
        <end position="255"/>
    </location>
</feature>
<dbReference type="EnsemblMetazoa" id="OVOC10561.1">
    <property type="protein sequence ID" value="OVOC10561.1"/>
    <property type="gene ID" value="WBGene00247370"/>
</dbReference>
<organism evidence="6 7">
    <name type="scientific">Onchocerca volvulus</name>
    <dbReference type="NCBI Taxonomy" id="6282"/>
    <lineage>
        <taxon>Eukaryota</taxon>
        <taxon>Metazoa</taxon>
        <taxon>Ecdysozoa</taxon>
        <taxon>Nematoda</taxon>
        <taxon>Chromadorea</taxon>
        <taxon>Rhabditida</taxon>
        <taxon>Spirurina</taxon>
        <taxon>Spiruromorpha</taxon>
        <taxon>Filarioidea</taxon>
        <taxon>Onchocercidae</taxon>
        <taxon>Onchocerca</taxon>
    </lineage>
</organism>
<dbReference type="AlphaFoldDB" id="A0A8R1TJF6"/>
<keyword evidence="2 5" id="KW-0812">Transmembrane</keyword>
<feature type="transmembrane region" description="Helical" evidence="5">
    <location>
        <begin position="206"/>
        <end position="229"/>
    </location>
</feature>
<name>A0A8R1TJF6_ONCVO</name>
<evidence type="ECO:0000256" key="2">
    <source>
        <dbReference type="ARBA" id="ARBA00022692"/>
    </source>
</evidence>
<feature type="transmembrane region" description="Helical" evidence="5">
    <location>
        <begin position="267"/>
        <end position="288"/>
    </location>
</feature>
<dbReference type="Pfam" id="PF02535">
    <property type="entry name" value="Zip"/>
    <property type="match status" value="1"/>
</dbReference>
<feature type="transmembrane region" description="Helical" evidence="5">
    <location>
        <begin position="39"/>
        <end position="67"/>
    </location>
</feature>
<feature type="transmembrane region" description="Helical" evidence="5">
    <location>
        <begin position="338"/>
        <end position="355"/>
    </location>
</feature>
<dbReference type="InterPro" id="IPR003689">
    <property type="entry name" value="ZIP"/>
</dbReference>
<evidence type="ECO:0000256" key="5">
    <source>
        <dbReference type="SAM" id="Phobius"/>
    </source>
</evidence>
<comment type="subcellular location">
    <subcellularLocation>
        <location evidence="1">Membrane</location>
        <topology evidence="1">Multi-pass membrane protein</topology>
    </subcellularLocation>
</comment>
<sequence length="381" mass="42243">MVLLNLLWGCAVFMILFSTVFGSYYVLKRRVRVEGRTEKGSLVVSLCNCFACGIFLSSCFLGFLPHIRKHEEYIRNSWTAATDNSDLSLHIFLNSELVMVHIFHKSGSHGMLEYSILKKHISASGGTSESLSNTTREASFKRNDSLMNLLRWDDDNELLVSDNPSTEDFTAQANNTAAIEFRQIGDEVVQRHSHSHSGLLSSNMSLNVFVLLLGLLTHSVFEGIALGSSLISTEFYSLLIAIMIHEVLCSFALGVSLAQQKTTPKRAFMSSVILASGIPMGMSLSIVVNSMETFFALLIRFILEGFAAGTFIYVACVEMLSSELKAHEHNVRQGLSKALAVIIGVFTFFFVKIIFTHSSYSLSQQTVTEVTSITHMENGRM</sequence>
<keyword evidence="4 5" id="KW-0472">Membrane</keyword>
<accession>A0A8R1TJF6</accession>
<dbReference type="GO" id="GO:0005385">
    <property type="term" value="F:zinc ion transmembrane transporter activity"/>
    <property type="evidence" value="ECO:0007669"/>
    <property type="project" value="TreeGrafter"/>
</dbReference>
<evidence type="ECO:0000256" key="4">
    <source>
        <dbReference type="ARBA" id="ARBA00023136"/>
    </source>
</evidence>
<evidence type="ECO:0000313" key="6">
    <source>
        <dbReference type="EnsemblMetazoa" id="OVOC10561.1"/>
    </source>
</evidence>
<evidence type="ECO:0000256" key="1">
    <source>
        <dbReference type="ARBA" id="ARBA00004141"/>
    </source>
</evidence>
<dbReference type="PANTHER" id="PTHR11040">
    <property type="entry name" value="ZINC/IRON TRANSPORTER"/>
    <property type="match status" value="1"/>
</dbReference>
<evidence type="ECO:0008006" key="8">
    <source>
        <dbReference type="Google" id="ProtNLM"/>
    </source>
</evidence>
<feature type="transmembrane region" description="Helical" evidence="5">
    <location>
        <begin position="294"/>
        <end position="317"/>
    </location>
</feature>
<feature type="transmembrane region" description="Helical" evidence="5">
    <location>
        <begin position="6"/>
        <end position="27"/>
    </location>
</feature>